<comment type="caution">
    <text evidence="1">The sequence shown here is derived from an EMBL/GenBank/DDBJ whole genome shotgun (WGS) entry which is preliminary data.</text>
</comment>
<accession>A0A8H3VYU6</accession>
<keyword evidence="2" id="KW-1185">Reference proteome</keyword>
<dbReference type="Proteomes" id="UP000434172">
    <property type="component" value="Unassembled WGS sequence"/>
</dbReference>
<sequence length="80" mass="8864">MTLGDPRLAATILGYYIVGPPPRAASPFDVAECRSFYLAMDRSSERTPDFAAPLDRLSTTAVESIAQKPPRCRHLRLNED</sequence>
<dbReference type="AlphaFoldDB" id="A0A8H3VYU6"/>
<dbReference type="EMBL" id="WOWK01000149">
    <property type="protein sequence ID" value="KAF0316739.1"/>
    <property type="molecule type" value="Genomic_DNA"/>
</dbReference>
<reference evidence="1 2" key="1">
    <citation type="submission" date="2019-12" db="EMBL/GenBank/DDBJ databases">
        <title>A genome sequence resource for the geographically widespread anthracnose pathogen Colletotrichum asianum.</title>
        <authorList>
            <person name="Meng Y."/>
        </authorList>
    </citation>
    <scope>NUCLEOTIDE SEQUENCE [LARGE SCALE GENOMIC DNA]</scope>
    <source>
        <strain evidence="1 2">ICMP 18580</strain>
    </source>
</reference>
<evidence type="ECO:0000313" key="2">
    <source>
        <dbReference type="Proteomes" id="UP000434172"/>
    </source>
</evidence>
<name>A0A8H3VYU6_9PEZI</name>
<proteinExistence type="predicted"/>
<evidence type="ECO:0000313" key="1">
    <source>
        <dbReference type="EMBL" id="KAF0316739.1"/>
    </source>
</evidence>
<organism evidence="1 2">
    <name type="scientific">Colletotrichum asianum</name>
    <dbReference type="NCBI Taxonomy" id="702518"/>
    <lineage>
        <taxon>Eukaryota</taxon>
        <taxon>Fungi</taxon>
        <taxon>Dikarya</taxon>
        <taxon>Ascomycota</taxon>
        <taxon>Pezizomycotina</taxon>
        <taxon>Sordariomycetes</taxon>
        <taxon>Hypocreomycetidae</taxon>
        <taxon>Glomerellales</taxon>
        <taxon>Glomerellaceae</taxon>
        <taxon>Colletotrichum</taxon>
        <taxon>Colletotrichum gloeosporioides species complex</taxon>
    </lineage>
</organism>
<protein>
    <submittedName>
        <fullName evidence="1">Uncharacterized protein</fullName>
    </submittedName>
</protein>
<gene>
    <name evidence="1" type="ORF">GQ607_016005</name>
</gene>